<evidence type="ECO:0000313" key="2">
    <source>
        <dbReference type="Proteomes" id="UP000092445"/>
    </source>
</evidence>
<reference evidence="2" key="1">
    <citation type="submission" date="2014-03" db="EMBL/GenBank/DDBJ databases">
        <authorList>
            <person name="Aksoy S."/>
            <person name="Warren W."/>
            <person name="Wilson R.K."/>
        </authorList>
    </citation>
    <scope>NUCLEOTIDE SEQUENCE [LARGE SCALE GENOMIC DNA]</scope>
    <source>
        <strain evidence="2">IAEA</strain>
    </source>
</reference>
<dbReference type="AlphaFoldDB" id="A0A1A9ZPU5"/>
<organism evidence="1 2">
    <name type="scientific">Glossina pallidipes</name>
    <name type="common">Tsetse fly</name>
    <dbReference type="NCBI Taxonomy" id="7398"/>
    <lineage>
        <taxon>Eukaryota</taxon>
        <taxon>Metazoa</taxon>
        <taxon>Ecdysozoa</taxon>
        <taxon>Arthropoda</taxon>
        <taxon>Hexapoda</taxon>
        <taxon>Insecta</taxon>
        <taxon>Pterygota</taxon>
        <taxon>Neoptera</taxon>
        <taxon>Endopterygota</taxon>
        <taxon>Diptera</taxon>
        <taxon>Brachycera</taxon>
        <taxon>Muscomorpha</taxon>
        <taxon>Hippoboscoidea</taxon>
        <taxon>Glossinidae</taxon>
        <taxon>Glossina</taxon>
    </lineage>
</organism>
<evidence type="ECO:0000313" key="1">
    <source>
        <dbReference type="EnsemblMetazoa" id="GPAI021287-PA"/>
    </source>
</evidence>
<dbReference type="EnsemblMetazoa" id="GPAI021287-RA">
    <property type="protein sequence ID" value="GPAI021287-PA"/>
    <property type="gene ID" value="GPAI021287"/>
</dbReference>
<dbReference type="VEuPathDB" id="VectorBase:GPAI021287"/>
<proteinExistence type="predicted"/>
<dbReference type="SUPFAM" id="SSF54001">
    <property type="entry name" value="Cysteine proteinases"/>
    <property type="match status" value="1"/>
</dbReference>
<keyword evidence="2" id="KW-1185">Reference proteome</keyword>
<dbReference type="Gene3D" id="1.10.418.20">
    <property type="match status" value="1"/>
</dbReference>
<protein>
    <recommendedName>
        <fullName evidence="3">Ubiquitin-like protease family profile domain-containing protein</fullName>
    </recommendedName>
</protein>
<name>A0A1A9ZPU5_GLOPL</name>
<dbReference type="Proteomes" id="UP000092445">
    <property type="component" value="Unassembled WGS sequence"/>
</dbReference>
<evidence type="ECO:0008006" key="3">
    <source>
        <dbReference type="Google" id="ProtNLM"/>
    </source>
</evidence>
<dbReference type="InterPro" id="IPR038765">
    <property type="entry name" value="Papain-like_cys_pep_sf"/>
</dbReference>
<reference evidence="1" key="2">
    <citation type="submission" date="2020-05" db="UniProtKB">
        <authorList>
            <consortium name="EnsemblMetazoa"/>
        </authorList>
    </citation>
    <scope>IDENTIFICATION</scope>
    <source>
        <strain evidence="1">IAEA</strain>
    </source>
</reference>
<accession>A0A1A9ZPU5</accession>
<sequence length="175" mass="19276">MMKHGHDINIDQNTMPMREVTVPIQGNQSDCGIFLLKNLGHYLGQSEANWDPLTLPEAWCTRAEAEQTRITIAAVLLELAGEGEGDSVSQTEPTETSDQVDDVIMRTPAEPPISLRAMTAVAEPRKCATEEGERKKKGGEEILGRKQVRLGEKRARRAVTSCDLPNGIIDEKVEP</sequence>